<dbReference type="EMBL" id="CP060203">
    <property type="protein sequence ID" value="QNS40214.1"/>
    <property type="molecule type" value="Genomic_DNA"/>
</dbReference>
<organism evidence="1 2">
    <name type="scientific">Chryseobacterium manosquense</name>
    <dbReference type="NCBI Taxonomy" id="2754694"/>
    <lineage>
        <taxon>Bacteria</taxon>
        <taxon>Pseudomonadati</taxon>
        <taxon>Bacteroidota</taxon>
        <taxon>Flavobacteriia</taxon>
        <taxon>Flavobacteriales</taxon>
        <taxon>Weeksellaceae</taxon>
        <taxon>Chryseobacterium group</taxon>
        <taxon>Chryseobacterium</taxon>
    </lineage>
</organism>
<reference evidence="1 2" key="1">
    <citation type="submission" date="2020-07" db="EMBL/GenBank/DDBJ databases">
        <title>Complete genome and description of Chryseobacterium manosquense strain Marseille-Q2069 sp. nov.</title>
        <authorList>
            <person name="Boxberger M."/>
        </authorList>
    </citation>
    <scope>NUCLEOTIDE SEQUENCE [LARGE SCALE GENOMIC DNA]</scope>
    <source>
        <strain evidence="1 2">Marseille-Q2069</strain>
    </source>
</reference>
<evidence type="ECO:0000313" key="2">
    <source>
        <dbReference type="Proteomes" id="UP000516438"/>
    </source>
</evidence>
<dbReference type="RefSeq" id="WP_188320339.1">
    <property type="nucleotide sequence ID" value="NZ_CP060203.1"/>
</dbReference>
<dbReference type="AlphaFoldDB" id="A0A7H1DTA6"/>
<keyword evidence="2" id="KW-1185">Reference proteome</keyword>
<name>A0A7H1DTA6_9FLAO</name>
<gene>
    <name evidence="1" type="ORF">H0S70_07315</name>
</gene>
<sequence length="74" mass="8677">MNTEKTISEQIQSFAEQVESMSNFKNETSKRGQEIYKDYQDRLPSVIQDLRNKGVSEDKHPKFANAMIMYSAWK</sequence>
<protein>
    <submittedName>
        <fullName evidence="1">Uncharacterized protein</fullName>
    </submittedName>
</protein>
<proteinExistence type="predicted"/>
<dbReference type="Proteomes" id="UP000516438">
    <property type="component" value="Chromosome"/>
</dbReference>
<accession>A0A7H1DTA6</accession>
<dbReference type="KEGG" id="cmaq:H0S70_07315"/>
<evidence type="ECO:0000313" key="1">
    <source>
        <dbReference type="EMBL" id="QNS40214.1"/>
    </source>
</evidence>